<dbReference type="PANTHER" id="PTHR31286">
    <property type="entry name" value="GLYCINE-RICH CELL WALL STRUCTURAL PROTEIN 1.8-LIKE"/>
    <property type="match status" value="1"/>
</dbReference>
<feature type="region of interest" description="Disordered" evidence="1">
    <location>
        <begin position="1"/>
        <end position="37"/>
    </location>
</feature>
<evidence type="ECO:0000313" key="3">
    <source>
        <dbReference type="EMBL" id="GAV92683.1"/>
    </source>
</evidence>
<feature type="region of interest" description="Disordered" evidence="1">
    <location>
        <begin position="332"/>
        <end position="418"/>
    </location>
</feature>
<protein>
    <submittedName>
        <fullName evidence="3">DUF4283 domain-containing protein/zf-CCHC_4 domain-containing protein</fullName>
    </submittedName>
</protein>
<sequence>MTPECLASPQVEPSLQALPSTSRVPPTKPSHPWKDLFGPSKNPDSSLNFFEPLLVDGVPRAKPPSDVVAEGALEWENALVVFLVGKKLPGRQVTDILGKKWGKVGSFSFHATGNGVFLVKFDTLQARDWVIDNGPWDVWGHHLVIRRWSSDMPLVLEECRAIPVWVKLSRIPVQYWTKLGLSYIASVIGKPLYMDVNTTKRQSLSFARICIEIDASSSFPDSIVLELENGCTTNIAVEYPWKPAACTLCKVFDHSNKTCPKAVRREWIPRPALLAQRRPDDVDGWIKVQRKGKGSALVSDEPDQQAMPQVEPVSADQVQVMKMPFISTEGHVSLEPPQVSEPRVEPPVADGPKTPVKGGAGIHPQGSAEPGLVREEETKMETTSGPARKLLQGSSSSHKKRKKKGLSAQGGAGFRKSK</sequence>
<comment type="caution">
    <text evidence="3">The sequence shown here is derived from an EMBL/GenBank/DDBJ whole genome shotgun (WGS) entry which is preliminary data.</text>
</comment>
<name>A0A1Q3DK39_CEPFO</name>
<gene>
    <name evidence="3" type="ORF">CFOL_v3_36061</name>
</gene>
<accession>A0A1Q3DK39</accession>
<dbReference type="Pfam" id="PF14111">
    <property type="entry name" value="DUF4283"/>
    <property type="match status" value="1"/>
</dbReference>
<keyword evidence="4" id="KW-1185">Reference proteome</keyword>
<evidence type="ECO:0000259" key="2">
    <source>
        <dbReference type="Pfam" id="PF14111"/>
    </source>
</evidence>
<dbReference type="InParanoid" id="A0A1Q3DK39"/>
<reference evidence="4" key="1">
    <citation type="submission" date="2016-04" db="EMBL/GenBank/DDBJ databases">
        <title>Cephalotus genome sequencing.</title>
        <authorList>
            <person name="Fukushima K."/>
            <person name="Hasebe M."/>
            <person name="Fang X."/>
        </authorList>
    </citation>
    <scope>NUCLEOTIDE SEQUENCE [LARGE SCALE GENOMIC DNA]</scope>
    <source>
        <strain evidence="4">cv. St1</strain>
    </source>
</reference>
<dbReference type="EMBL" id="BDDD01011066">
    <property type="protein sequence ID" value="GAV92683.1"/>
    <property type="molecule type" value="Genomic_DNA"/>
</dbReference>
<feature type="compositionally biased region" description="Polar residues" evidence="1">
    <location>
        <begin position="11"/>
        <end position="24"/>
    </location>
</feature>
<dbReference type="InterPro" id="IPR040256">
    <property type="entry name" value="At4g02000-like"/>
</dbReference>
<evidence type="ECO:0000256" key="1">
    <source>
        <dbReference type="SAM" id="MobiDB-lite"/>
    </source>
</evidence>
<dbReference type="OrthoDB" id="1939300at2759"/>
<dbReference type="InterPro" id="IPR025558">
    <property type="entry name" value="DUF4283"/>
</dbReference>
<evidence type="ECO:0000313" key="4">
    <source>
        <dbReference type="Proteomes" id="UP000187406"/>
    </source>
</evidence>
<organism evidence="3 4">
    <name type="scientific">Cephalotus follicularis</name>
    <name type="common">Albany pitcher plant</name>
    <dbReference type="NCBI Taxonomy" id="3775"/>
    <lineage>
        <taxon>Eukaryota</taxon>
        <taxon>Viridiplantae</taxon>
        <taxon>Streptophyta</taxon>
        <taxon>Embryophyta</taxon>
        <taxon>Tracheophyta</taxon>
        <taxon>Spermatophyta</taxon>
        <taxon>Magnoliopsida</taxon>
        <taxon>eudicotyledons</taxon>
        <taxon>Gunneridae</taxon>
        <taxon>Pentapetalae</taxon>
        <taxon>rosids</taxon>
        <taxon>fabids</taxon>
        <taxon>Oxalidales</taxon>
        <taxon>Cephalotaceae</taxon>
        <taxon>Cephalotus</taxon>
    </lineage>
</organism>
<proteinExistence type="predicted"/>
<dbReference type="PANTHER" id="PTHR31286:SF165">
    <property type="entry name" value="DUF4283 DOMAIN-CONTAINING PROTEIN"/>
    <property type="match status" value="1"/>
</dbReference>
<dbReference type="Proteomes" id="UP000187406">
    <property type="component" value="Unassembled WGS sequence"/>
</dbReference>
<feature type="domain" description="DUF4283" evidence="2">
    <location>
        <begin position="73"/>
        <end position="151"/>
    </location>
</feature>
<dbReference type="AlphaFoldDB" id="A0A1Q3DK39"/>
<feature type="compositionally biased region" description="Gly residues" evidence="1">
    <location>
        <begin position="408"/>
        <end position="418"/>
    </location>
</feature>